<proteinExistence type="inferred from homology"/>
<dbReference type="HOGENOM" id="CLU_049944_3_0_10"/>
<evidence type="ECO:0000313" key="14">
    <source>
        <dbReference type="Proteomes" id="UP000006052"/>
    </source>
</evidence>
<dbReference type="Pfam" id="PF01066">
    <property type="entry name" value="CDP-OH_P_transf"/>
    <property type="match status" value="1"/>
</dbReference>
<dbReference type="GO" id="GO:0016020">
    <property type="term" value="C:membrane"/>
    <property type="evidence" value="ECO:0007669"/>
    <property type="project" value="UniProtKB-SubCell"/>
</dbReference>
<dbReference type="PROSITE" id="PS00379">
    <property type="entry name" value="CDP_ALCOHOL_P_TRANSF"/>
    <property type="match status" value="1"/>
</dbReference>
<dbReference type="InterPro" id="IPR050324">
    <property type="entry name" value="CDP-alcohol_PTase-I"/>
</dbReference>
<keyword evidence="7" id="KW-0443">Lipid metabolism</keyword>
<dbReference type="Gene3D" id="1.20.120.1760">
    <property type="match status" value="1"/>
</dbReference>
<keyword evidence="10" id="KW-1208">Phospholipid metabolism</keyword>
<comment type="similarity">
    <text evidence="2 11">Belongs to the CDP-alcohol phosphatidyltransferase class-I family.</text>
</comment>
<dbReference type="PANTHER" id="PTHR14269">
    <property type="entry name" value="CDP-DIACYLGLYCEROL--GLYCEROL-3-PHOSPHATE 3-PHOSPHATIDYLTRANSFERASE-RELATED"/>
    <property type="match status" value="1"/>
</dbReference>
<evidence type="ECO:0000256" key="1">
    <source>
        <dbReference type="ARBA" id="ARBA00004141"/>
    </source>
</evidence>
<dbReference type="InterPro" id="IPR043130">
    <property type="entry name" value="CDP-OH_PTrfase_TM_dom"/>
</dbReference>
<evidence type="ECO:0000256" key="11">
    <source>
        <dbReference type="RuleBase" id="RU003750"/>
    </source>
</evidence>
<dbReference type="InterPro" id="IPR000462">
    <property type="entry name" value="CDP-OH_P_trans"/>
</dbReference>
<name>I3YNR9_ALIFI</name>
<evidence type="ECO:0000256" key="5">
    <source>
        <dbReference type="ARBA" id="ARBA00022692"/>
    </source>
</evidence>
<dbReference type="GO" id="GO:0016780">
    <property type="term" value="F:phosphotransferase activity, for other substituted phosphate groups"/>
    <property type="evidence" value="ECO:0007669"/>
    <property type="project" value="InterPro"/>
</dbReference>
<keyword evidence="6 12" id="KW-1133">Transmembrane helix</keyword>
<dbReference type="PATRIC" id="fig|679935.3.peg.2276"/>
<sequence length="257" mass="28200">MPPIAGINIFRFPMKIKLFTIPNLLTLSSLLCGSFAAVSALVYHDLELTFWLTVAAGVFDYCDGFAARLLKCPSAIGVQLDSLSDMVSFGFVPASVLFVLWNDALAADAEPWMRYGGSVLCFVVAAFSALRLAKFNIDETQHTEFCGLPTPANALFFAALGWMNAETGFSLGVWVLLLMPVMSWLLISPVRMFAFKFRSFSFKGNEIRYLFIALSVVLLVALGVRAVPVIILLYIVVSAVNWIVTLKSRDSAACPEE</sequence>
<evidence type="ECO:0000256" key="9">
    <source>
        <dbReference type="ARBA" id="ARBA00023209"/>
    </source>
</evidence>
<keyword evidence="3" id="KW-0444">Lipid biosynthesis</keyword>
<dbReference type="KEGG" id="afd:Alfi_2358"/>
<keyword evidence="8 12" id="KW-0472">Membrane</keyword>
<organism evidence="13 14">
    <name type="scientific">Alistipes finegoldii (strain DSM 17242 / JCM 16770 / CCUG 46020 / CIP 107999 / KCTC 15236 / AHN 2437)</name>
    <dbReference type="NCBI Taxonomy" id="679935"/>
    <lineage>
        <taxon>Bacteria</taxon>
        <taxon>Pseudomonadati</taxon>
        <taxon>Bacteroidota</taxon>
        <taxon>Bacteroidia</taxon>
        <taxon>Bacteroidales</taxon>
        <taxon>Rikenellaceae</taxon>
        <taxon>Alistipes</taxon>
    </lineage>
</organism>
<evidence type="ECO:0000256" key="2">
    <source>
        <dbReference type="ARBA" id="ARBA00010441"/>
    </source>
</evidence>
<evidence type="ECO:0000256" key="4">
    <source>
        <dbReference type="ARBA" id="ARBA00022679"/>
    </source>
</evidence>
<evidence type="ECO:0000256" key="3">
    <source>
        <dbReference type="ARBA" id="ARBA00022516"/>
    </source>
</evidence>
<evidence type="ECO:0000256" key="6">
    <source>
        <dbReference type="ARBA" id="ARBA00022989"/>
    </source>
</evidence>
<reference evidence="14" key="1">
    <citation type="journal article" date="2013" name="Stand. Genomic Sci.">
        <title>Complete genome sequence of the bile-resistant pigment-producing anaerobe Alistipes finegoldii type strain (AHN2437(T)).</title>
        <authorList>
            <person name="Mavromatis K."/>
            <person name="Stackebrandt E."/>
            <person name="Munk C."/>
            <person name="Lapidus A."/>
            <person name="Nolan M."/>
            <person name="Lucas S."/>
            <person name="Hammon N."/>
            <person name="Deshpande S."/>
            <person name="Cheng J.F."/>
            <person name="Tapia R."/>
            <person name="Goodwin L.A."/>
            <person name="Pitluck S."/>
            <person name="Liolios K."/>
            <person name="Pagani I."/>
            <person name="Ivanova N."/>
            <person name="Mikhailova N."/>
            <person name="Huntemann M."/>
            <person name="Pati A."/>
            <person name="Chen A."/>
            <person name="Palaniappan K."/>
            <person name="Land M."/>
            <person name="Hauser L."/>
            <person name="Rohde M."/>
            <person name="Gronow S."/>
            <person name="Goker M."/>
            <person name="Detter J.C."/>
            <person name="Bristow J."/>
            <person name="Eisen J.A."/>
            <person name="Markowitz V."/>
            <person name="Hugenholtz P."/>
            <person name="Kyrpides N.C."/>
            <person name="Klenk H.P."/>
            <person name="Woyke T."/>
        </authorList>
    </citation>
    <scope>NUCLEOTIDE SEQUENCE</scope>
    <source>
        <strain evidence="14">DSM 17242 / JCM 16770 / AHN 2437 / CCUG 46020 / CIP 107999</strain>
    </source>
</reference>
<dbReference type="PANTHER" id="PTHR14269:SF61">
    <property type="entry name" value="CDP-DIACYLGLYCEROL--SERINE O-PHOSPHATIDYLTRANSFERASE"/>
    <property type="match status" value="1"/>
</dbReference>
<feature type="transmembrane region" description="Helical" evidence="12">
    <location>
        <begin position="169"/>
        <end position="188"/>
    </location>
</feature>
<dbReference type="AlphaFoldDB" id="I3YNR9"/>
<evidence type="ECO:0000256" key="7">
    <source>
        <dbReference type="ARBA" id="ARBA00023098"/>
    </source>
</evidence>
<evidence type="ECO:0000256" key="8">
    <source>
        <dbReference type="ARBA" id="ARBA00023136"/>
    </source>
</evidence>
<keyword evidence="9" id="KW-0594">Phospholipid biosynthesis</keyword>
<keyword evidence="4 11" id="KW-0808">Transferase</keyword>
<dbReference type="InterPro" id="IPR048254">
    <property type="entry name" value="CDP_ALCOHOL_P_TRANSF_CS"/>
</dbReference>
<feature type="transmembrane region" description="Helical" evidence="12">
    <location>
        <begin position="209"/>
        <end position="237"/>
    </location>
</feature>
<dbReference type="Proteomes" id="UP000006052">
    <property type="component" value="Chromosome"/>
</dbReference>
<evidence type="ECO:0000313" key="13">
    <source>
        <dbReference type="EMBL" id="AFL78637.1"/>
    </source>
</evidence>
<dbReference type="eggNOG" id="COG1183">
    <property type="taxonomic scope" value="Bacteria"/>
</dbReference>
<evidence type="ECO:0000256" key="12">
    <source>
        <dbReference type="SAM" id="Phobius"/>
    </source>
</evidence>
<feature type="transmembrane region" description="Helical" evidence="12">
    <location>
        <begin position="113"/>
        <end position="133"/>
    </location>
</feature>
<gene>
    <name evidence="13" type="ordered locus">Alfi_2358</name>
</gene>
<comment type="subcellular location">
    <subcellularLocation>
        <location evidence="1">Membrane</location>
        <topology evidence="1">Multi-pass membrane protein</topology>
    </subcellularLocation>
</comment>
<feature type="transmembrane region" description="Helical" evidence="12">
    <location>
        <begin position="50"/>
        <end position="70"/>
    </location>
</feature>
<accession>I3YNR9</accession>
<protein>
    <submittedName>
        <fullName evidence="13">Phosphatidylserine synthase</fullName>
    </submittedName>
</protein>
<dbReference type="GO" id="GO:0008654">
    <property type="term" value="P:phospholipid biosynthetic process"/>
    <property type="evidence" value="ECO:0007669"/>
    <property type="project" value="UniProtKB-KW"/>
</dbReference>
<dbReference type="EMBL" id="CP003274">
    <property type="protein sequence ID" value="AFL78637.1"/>
    <property type="molecule type" value="Genomic_DNA"/>
</dbReference>
<dbReference type="STRING" id="679935.Alfi_2358"/>
<keyword evidence="5 12" id="KW-0812">Transmembrane</keyword>
<feature type="transmembrane region" description="Helical" evidence="12">
    <location>
        <begin position="145"/>
        <end position="163"/>
    </location>
</feature>
<feature type="transmembrane region" description="Helical" evidence="12">
    <location>
        <begin position="82"/>
        <end position="101"/>
    </location>
</feature>
<evidence type="ECO:0000256" key="10">
    <source>
        <dbReference type="ARBA" id="ARBA00023264"/>
    </source>
</evidence>